<feature type="region of interest" description="Disordered" evidence="1">
    <location>
        <begin position="64"/>
        <end position="83"/>
    </location>
</feature>
<organism evidence="3 4">
    <name type="scientific">Schizothecium vesticola</name>
    <dbReference type="NCBI Taxonomy" id="314040"/>
    <lineage>
        <taxon>Eukaryota</taxon>
        <taxon>Fungi</taxon>
        <taxon>Dikarya</taxon>
        <taxon>Ascomycota</taxon>
        <taxon>Pezizomycotina</taxon>
        <taxon>Sordariomycetes</taxon>
        <taxon>Sordariomycetidae</taxon>
        <taxon>Sordariales</taxon>
        <taxon>Schizotheciaceae</taxon>
        <taxon>Schizothecium</taxon>
    </lineage>
</organism>
<evidence type="ECO:0000256" key="2">
    <source>
        <dbReference type="SAM" id="SignalP"/>
    </source>
</evidence>
<name>A0AA40EUR2_9PEZI</name>
<evidence type="ECO:0000313" key="3">
    <source>
        <dbReference type="EMBL" id="KAK0745850.1"/>
    </source>
</evidence>
<evidence type="ECO:0000256" key="1">
    <source>
        <dbReference type="SAM" id="MobiDB-lite"/>
    </source>
</evidence>
<dbReference type="Proteomes" id="UP001172155">
    <property type="component" value="Unassembled WGS sequence"/>
</dbReference>
<proteinExistence type="predicted"/>
<sequence>MDGFKQDNVHTAAAVILVLLVGSRPNCWAAMQEQGVGGRLTAWNKLGWDGAMMMMMMSFRSSSARQGNARRGRATMQSLSLSL</sequence>
<accession>A0AA40EUR2</accession>
<dbReference type="EMBL" id="JAUKUD010000004">
    <property type="protein sequence ID" value="KAK0745850.1"/>
    <property type="molecule type" value="Genomic_DNA"/>
</dbReference>
<reference evidence="3" key="1">
    <citation type="submission" date="2023-06" db="EMBL/GenBank/DDBJ databases">
        <title>Genome-scale phylogeny and comparative genomics of the fungal order Sordariales.</title>
        <authorList>
            <consortium name="Lawrence Berkeley National Laboratory"/>
            <person name="Hensen N."/>
            <person name="Bonometti L."/>
            <person name="Westerberg I."/>
            <person name="Brannstrom I.O."/>
            <person name="Guillou S."/>
            <person name="Cros-Aarteil S."/>
            <person name="Calhoun S."/>
            <person name="Haridas S."/>
            <person name="Kuo A."/>
            <person name="Mondo S."/>
            <person name="Pangilinan J."/>
            <person name="Riley R."/>
            <person name="LaButti K."/>
            <person name="Andreopoulos B."/>
            <person name="Lipzen A."/>
            <person name="Chen C."/>
            <person name="Yanf M."/>
            <person name="Daum C."/>
            <person name="Ng V."/>
            <person name="Clum A."/>
            <person name="Steindorff A."/>
            <person name="Ohm R."/>
            <person name="Martin F."/>
            <person name="Silar P."/>
            <person name="Natvig D."/>
            <person name="Lalanne C."/>
            <person name="Gautier V."/>
            <person name="Ament-velasquez S.L."/>
            <person name="Kruys A."/>
            <person name="Hutchinson M.I."/>
            <person name="Powell A.J."/>
            <person name="Barry K."/>
            <person name="Miller A.N."/>
            <person name="Grigoriev I.V."/>
            <person name="Debuchy R."/>
            <person name="Gladieux P."/>
            <person name="Thoren M.H."/>
            <person name="Johannesson H."/>
        </authorList>
    </citation>
    <scope>NUCLEOTIDE SEQUENCE</scope>
    <source>
        <strain evidence="3">SMH3187-1</strain>
    </source>
</reference>
<protein>
    <recommendedName>
        <fullName evidence="5">Secreted protein</fullName>
    </recommendedName>
</protein>
<keyword evidence="4" id="KW-1185">Reference proteome</keyword>
<evidence type="ECO:0008006" key="5">
    <source>
        <dbReference type="Google" id="ProtNLM"/>
    </source>
</evidence>
<comment type="caution">
    <text evidence="3">The sequence shown here is derived from an EMBL/GenBank/DDBJ whole genome shotgun (WGS) entry which is preliminary data.</text>
</comment>
<feature type="signal peptide" evidence="2">
    <location>
        <begin position="1"/>
        <end position="29"/>
    </location>
</feature>
<gene>
    <name evidence="3" type="ORF">B0T18DRAFT_410289</name>
</gene>
<feature type="chain" id="PRO_5041298371" description="Secreted protein" evidence="2">
    <location>
        <begin position="30"/>
        <end position="83"/>
    </location>
</feature>
<keyword evidence="2" id="KW-0732">Signal</keyword>
<evidence type="ECO:0000313" key="4">
    <source>
        <dbReference type="Proteomes" id="UP001172155"/>
    </source>
</evidence>
<dbReference type="AlphaFoldDB" id="A0AA40EUR2"/>